<keyword evidence="1" id="KW-0808">Transferase</keyword>
<dbReference type="InterPro" id="IPR027417">
    <property type="entry name" value="P-loop_NTPase"/>
</dbReference>
<dbReference type="Proteomes" id="UP001243717">
    <property type="component" value="Unassembled WGS sequence"/>
</dbReference>
<name>A0ABU1ALR7_9BACT</name>
<dbReference type="EMBL" id="JARXIC010000018">
    <property type="protein sequence ID" value="MDQ8195153.1"/>
    <property type="molecule type" value="Genomic_DNA"/>
</dbReference>
<dbReference type="InterPro" id="IPR052736">
    <property type="entry name" value="Stf3_sulfotransferase"/>
</dbReference>
<dbReference type="SUPFAM" id="SSF52540">
    <property type="entry name" value="P-loop containing nucleoside triphosphate hydrolases"/>
    <property type="match status" value="1"/>
</dbReference>
<organism evidence="1 2">
    <name type="scientific">Thalassobacterium sedimentorum</name>
    <dbReference type="NCBI Taxonomy" id="3041258"/>
    <lineage>
        <taxon>Bacteria</taxon>
        <taxon>Pseudomonadati</taxon>
        <taxon>Verrucomicrobiota</taxon>
        <taxon>Opitutia</taxon>
        <taxon>Puniceicoccales</taxon>
        <taxon>Coraliomargaritaceae</taxon>
        <taxon>Thalassobacterium</taxon>
    </lineage>
</organism>
<comment type="caution">
    <text evidence="1">The sequence shown here is derived from an EMBL/GenBank/DDBJ whole genome shotgun (WGS) entry which is preliminary data.</text>
</comment>
<proteinExistence type="predicted"/>
<protein>
    <submittedName>
        <fullName evidence="1">Sulfotransferase</fullName>
        <ecNumber evidence="1">2.8.2.-</ecNumber>
    </submittedName>
</protein>
<sequence>MTQPIFILSLPRSGSTLLQRMLLADGECATLGETSLLLRFLGDAHQVTRYAVYREHNIEISKNDIRAKWPGFDAAYRAGIRDIMSKIYKELAAGKRYFIDKTPRYTLILDEIYQTFPDAKFIVLWRHPLAVAASICTSFHHNIWSLQDFELDLTVGLDRLYQFQTQMQDRVCSIRYEDLVQTPLDVLNKLEAYLGLKNLSQVLEKELPSETGGRLGDPTGVGKYQHISSASRDTWAEQYNNWFRIRWAKRYYQHTRSTWLKEMGYTIPDTIQTASRVKNCLQGVIELQKSQQLKADYKKRIVKAMAKRQIYPHAIQLQKLK</sequence>
<dbReference type="EC" id="2.8.2.-" evidence="1"/>
<dbReference type="RefSeq" id="WP_308985612.1">
    <property type="nucleotide sequence ID" value="NZ_JARXIC010000018.1"/>
</dbReference>
<keyword evidence="2" id="KW-1185">Reference proteome</keyword>
<evidence type="ECO:0000313" key="1">
    <source>
        <dbReference type="EMBL" id="MDQ8195153.1"/>
    </source>
</evidence>
<dbReference type="GO" id="GO:0016740">
    <property type="term" value="F:transferase activity"/>
    <property type="evidence" value="ECO:0007669"/>
    <property type="project" value="UniProtKB-KW"/>
</dbReference>
<dbReference type="Pfam" id="PF13469">
    <property type="entry name" value="Sulfotransfer_3"/>
    <property type="match status" value="1"/>
</dbReference>
<accession>A0ABU1ALR7</accession>
<dbReference type="PANTHER" id="PTHR36451">
    <property type="entry name" value="PAPS-DEPENDENT SULFOTRANSFERASE STF3"/>
    <property type="match status" value="1"/>
</dbReference>
<dbReference type="Gene3D" id="3.40.50.300">
    <property type="entry name" value="P-loop containing nucleotide triphosphate hydrolases"/>
    <property type="match status" value="1"/>
</dbReference>
<dbReference type="PANTHER" id="PTHR36451:SF1">
    <property type="entry name" value="OMEGA-HYDROXY-BETA-DIHYDROMENAQUINONE-9 SULFOTRANSFERASE STF3"/>
    <property type="match status" value="1"/>
</dbReference>
<reference evidence="1 2" key="1">
    <citation type="submission" date="2023-04" db="EMBL/GenBank/DDBJ databases">
        <title>A novel bacteria isolated from coastal sediment.</title>
        <authorList>
            <person name="Liu X.-J."/>
            <person name="Du Z.-J."/>
        </authorList>
    </citation>
    <scope>NUCLEOTIDE SEQUENCE [LARGE SCALE GENOMIC DNA]</scope>
    <source>
        <strain evidence="1 2">SDUM461004</strain>
    </source>
</reference>
<gene>
    <name evidence="1" type="ORF">QEH59_12005</name>
</gene>
<evidence type="ECO:0000313" key="2">
    <source>
        <dbReference type="Proteomes" id="UP001243717"/>
    </source>
</evidence>